<dbReference type="Proteomes" id="UP000000763">
    <property type="component" value="Chromosome 6"/>
</dbReference>
<evidence type="ECO:0000313" key="3">
    <source>
        <dbReference type="Proteomes" id="UP000000763"/>
    </source>
</evidence>
<feature type="region of interest" description="Disordered" evidence="1">
    <location>
        <begin position="51"/>
        <end position="79"/>
    </location>
</feature>
<protein>
    <submittedName>
        <fullName evidence="2">Uncharacterized protein</fullName>
    </submittedName>
</protein>
<evidence type="ECO:0000256" key="1">
    <source>
        <dbReference type="SAM" id="MobiDB-lite"/>
    </source>
</evidence>
<evidence type="ECO:0000313" key="2">
    <source>
        <dbReference type="EMBL" id="BAD53677.1"/>
    </source>
</evidence>
<gene>
    <name evidence="2" type="primary">P0427B07.31</name>
</gene>
<organism evidence="2 3">
    <name type="scientific">Oryza sativa subsp. japonica</name>
    <name type="common">Rice</name>
    <dbReference type="NCBI Taxonomy" id="39947"/>
    <lineage>
        <taxon>Eukaryota</taxon>
        <taxon>Viridiplantae</taxon>
        <taxon>Streptophyta</taxon>
        <taxon>Embryophyta</taxon>
        <taxon>Tracheophyta</taxon>
        <taxon>Spermatophyta</taxon>
        <taxon>Magnoliopsida</taxon>
        <taxon>Liliopsida</taxon>
        <taxon>Poales</taxon>
        <taxon>Poaceae</taxon>
        <taxon>BOP clade</taxon>
        <taxon>Oryzoideae</taxon>
        <taxon>Oryzeae</taxon>
        <taxon>Oryzinae</taxon>
        <taxon>Oryza</taxon>
        <taxon>Oryza sativa</taxon>
    </lineage>
</organism>
<proteinExistence type="predicted"/>
<sequence length="109" mass="11302">MHCKGREPMVILIHSPTPSPPALSPTSIASLSLARPSCLLSDAIPPAPVPPSSPLFRAAAPPPLSDGAGGYNNGNGNGGQIRQWQRLPYADQAMALLRRADLAVAATSR</sequence>
<reference evidence="3" key="1">
    <citation type="journal article" date="2005" name="Nature">
        <title>The map-based sequence of the rice genome.</title>
        <authorList>
            <consortium name="International rice genome sequencing project (IRGSP)"/>
            <person name="Matsumoto T."/>
            <person name="Wu J."/>
            <person name="Kanamori H."/>
            <person name="Katayose Y."/>
            <person name="Fujisawa M."/>
            <person name="Namiki N."/>
            <person name="Mizuno H."/>
            <person name="Yamamoto K."/>
            <person name="Antonio B.A."/>
            <person name="Baba T."/>
            <person name="Sakata K."/>
            <person name="Nagamura Y."/>
            <person name="Aoki H."/>
            <person name="Arikawa K."/>
            <person name="Arita K."/>
            <person name="Bito T."/>
            <person name="Chiden Y."/>
            <person name="Fujitsuka N."/>
            <person name="Fukunaka R."/>
            <person name="Hamada M."/>
            <person name="Harada C."/>
            <person name="Hayashi A."/>
            <person name="Hijishita S."/>
            <person name="Honda M."/>
            <person name="Hosokawa S."/>
            <person name="Ichikawa Y."/>
            <person name="Idonuma A."/>
            <person name="Iijima M."/>
            <person name="Ikeda M."/>
            <person name="Ikeno M."/>
            <person name="Ito K."/>
            <person name="Ito S."/>
            <person name="Ito T."/>
            <person name="Ito Y."/>
            <person name="Ito Y."/>
            <person name="Iwabuchi A."/>
            <person name="Kamiya K."/>
            <person name="Karasawa W."/>
            <person name="Kurita K."/>
            <person name="Katagiri S."/>
            <person name="Kikuta A."/>
            <person name="Kobayashi H."/>
            <person name="Kobayashi N."/>
            <person name="Machita K."/>
            <person name="Maehara T."/>
            <person name="Masukawa M."/>
            <person name="Mizubayashi T."/>
            <person name="Mukai Y."/>
            <person name="Nagasaki H."/>
            <person name="Nagata Y."/>
            <person name="Naito S."/>
            <person name="Nakashima M."/>
            <person name="Nakama Y."/>
            <person name="Nakamichi Y."/>
            <person name="Nakamura M."/>
            <person name="Meguro A."/>
            <person name="Negishi M."/>
            <person name="Ohta I."/>
            <person name="Ohta T."/>
            <person name="Okamoto M."/>
            <person name="Ono N."/>
            <person name="Saji S."/>
            <person name="Sakaguchi M."/>
            <person name="Sakai K."/>
            <person name="Shibata M."/>
            <person name="Shimokawa T."/>
            <person name="Song J."/>
            <person name="Takazaki Y."/>
            <person name="Terasawa K."/>
            <person name="Tsugane M."/>
            <person name="Tsuji K."/>
            <person name="Ueda S."/>
            <person name="Waki K."/>
            <person name="Yamagata H."/>
            <person name="Yamamoto M."/>
            <person name="Yamamoto S."/>
            <person name="Yamane H."/>
            <person name="Yoshiki S."/>
            <person name="Yoshihara R."/>
            <person name="Yukawa K."/>
            <person name="Zhong H."/>
            <person name="Yano M."/>
            <person name="Yuan Q."/>
            <person name="Ouyang S."/>
            <person name="Liu J."/>
            <person name="Jones K.M."/>
            <person name="Gansberger K."/>
            <person name="Moffat K."/>
            <person name="Hill J."/>
            <person name="Bera J."/>
            <person name="Fadrosh D."/>
            <person name="Jin S."/>
            <person name="Johri S."/>
            <person name="Kim M."/>
            <person name="Overton L."/>
            <person name="Reardon M."/>
            <person name="Tsitrin T."/>
            <person name="Vuong H."/>
            <person name="Weaver B."/>
            <person name="Ciecko A."/>
            <person name="Tallon L."/>
            <person name="Jackson J."/>
            <person name="Pai G."/>
            <person name="Aken S.V."/>
            <person name="Utterback T."/>
            <person name="Reidmuller S."/>
            <person name="Feldblyum T."/>
            <person name="Hsiao J."/>
            <person name="Zismann V."/>
            <person name="Iobst S."/>
            <person name="de Vazeille A.R."/>
            <person name="Buell C.R."/>
            <person name="Ying K."/>
            <person name="Li Y."/>
            <person name="Lu T."/>
            <person name="Huang Y."/>
            <person name="Zhao Q."/>
            <person name="Feng Q."/>
            <person name="Zhang L."/>
            <person name="Zhu J."/>
            <person name="Weng Q."/>
            <person name="Mu J."/>
            <person name="Lu Y."/>
            <person name="Fan D."/>
            <person name="Liu Y."/>
            <person name="Guan J."/>
            <person name="Zhang Y."/>
            <person name="Yu S."/>
            <person name="Liu X."/>
            <person name="Zhang Y."/>
            <person name="Hong G."/>
            <person name="Han B."/>
            <person name="Choisne N."/>
            <person name="Demange N."/>
            <person name="Orjeda G."/>
            <person name="Samain S."/>
            <person name="Cattolico L."/>
            <person name="Pelletier E."/>
            <person name="Couloux A."/>
            <person name="Segurens B."/>
            <person name="Wincker P."/>
            <person name="D'Hont A."/>
            <person name="Scarpelli C."/>
            <person name="Weissenbach J."/>
            <person name="Salanoubat M."/>
            <person name="Quetier F."/>
            <person name="Yu Y."/>
            <person name="Kim H.R."/>
            <person name="Rambo T."/>
            <person name="Currie J."/>
            <person name="Collura K."/>
            <person name="Luo M."/>
            <person name="Yang T."/>
            <person name="Ammiraju J.S.S."/>
            <person name="Engler F."/>
            <person name="Soderlund C."/>
            <person name="Wing R.A."/>
            <person name="Palmer L.E."/>
            <person name="de la Bastide M."/>
            <person name="Spiegel L."/>
            <person name="Nascimento L."/>
            <person name="Zutavern T."/>
            <person name="O'Shaughnessy A."/>
            <person name="Dike S."/>
            <person name="Dedhia N."/>
            <person name="Preston R."/>
            <person name="Balija V."/>
            <person name="McCombie W.R."/>
            <person name="Chow T."/>
            <person name="Chen H."/>
            <person name="Chung M."/>
            <person name="Chen C."/>
            <person name="Shaw J."/>
            <person name="Wu H."/>
            <person name="Hsiao K."/>
            <person name="Chao Y."/>
            <person name="Chu M."/>
            <person name="Cheng C."/>
            <person name="Hour A."/>
            <person name="Lee P."/>
            <person name="Lin S."/>
            <person name="Lin Y."/>
            <person name="Liou J."/>
            <person name="Liu S."/>
            <person name="Hsing Y."/>
            <person name="Raghuvanshi S."/>
            <person name="Mohanty A."/>
            <person name="Bharti A.K."/>
            <person name="Gaur A."/>
            <person name="Gupta V."/>
            <person name="Kumar D."/>
            <person name="Ravi V."/>
            <person name="Vij S."/>
            <person name="Kapur A."/>
            <person name="Khurana P."/>
            <person name="Khurana P."/>
            <person name="Khurana J.P."/>
            <person name="Tyagi A.K."/>
            <person name="Gaikwad K."/>
            <person name="Singh A."/>
            <person name="Dalal V."/>
            <person name="Srivastava S."/>
            <person name="Dixit A."/>
            <person name="Pal A.K."/>
            <person name="Ghazi I.A."/>
            <person name="Yadav M."/>
            <person name="Pandit A."/>
            <person name="Bhargava A."/>
            <person name="Sureshbabu K."/>
            <person name="Batra K."/>
            <person name="Sharma T.R."/>
            <person name="Mohapatra T."/>
            <person name="Singh N.K."/>
            <person name="Messing J."/>
            <person name="Nelson A.B."/>
            <person name="Fuks G."/>
            <person name="Kavchok S."/>
            <person name="Keizer G."/>
            <person name="Linton E."/>
            <person name="Llaca V."/>
            <person name="Song R."/>
            <person name="Tanyolac B."/>
            <person name="Young S."/>
            <person name="Ho-Il K."/>
            <person name="Hahn J.H."/>
            <person name="Sangsakoo G."/>
            <person name="Vanavichit A."/>
            <person name="de Mattos Luiz.A.T."/>
            <person name="Zimmer P.D."/>
            <person name="Malone G."/>
            <person name="Dellagostin O."/>
            <person name="de Oliveira A.C."/>
            <person name="Bevan M."/>
            <person name="Bancroft I."/>
            <person name="Minx P."/>
            <person name="Cordum H."/>
            <person name="Wilson R."/>
            <person name="Cheng Z."/>
            <person name="Jin W."/>
            <person name="Jiang J."/>
            <person name="Leong S.A."/>
            <person name="Iwama H."/>
            <person name="Gojobori T."/>
            <person name="Itoh T."/>
            <person name="Niimura Y."/>
            <person name="Fujii Y."/>
            <person name="Habara T."/>
            <person name="Sakai H."/>
            <person name="Sato Y."/>
            <person name="Wilson G."/>
            <person name="Kumar K."/>
            <person name="McCouch S."/>
            <person name="Juretic N."/>
            <person name="Hoen D."/>
            <person name="Wright S."/>
            <person name="Bruskiewich R."/>
            <person name="Bureau T."/>
            <person name="Miyao A."/>
            <person name="Hirochika H."/>
            <person name="Nishikawa T."/>
            <person name="Kadowaki K."/>
            <person name="Sugiura M."/>
            <person name="Burr B."/>
            <person name="Sasaki T."/>
        </authorList>
    </citation>
    <scope>NUCLEOTIDE SEQUENCE [LARGE SCALE GENOMIC DNA]</scope>
    <source>
        <strain evidence="3">cv. Nipponbare</strain>
    </source>
</reference>
<name>Q5Z9D0_ORYSJ</name>
<accession>Q5Z9D0</accession>
<reference evidence="3" key="2">
    <citation type="journal article" date="2008" name="Nucleic Acids Res.">
        <title>The rice annotation project database (RAP-DB): 2008 update.</title>
        <authorList>
            <consortium name="The rice annotation project (RAP)"/>
        </authorList>
    </citation>
    <scope>GENOME REANNOTATION</scope>
    <source>
        <strain evidence="3">cv. Nipponbare</strain>
    </source>
</reference>
<feature type="compositionally biased region" description="Gly residues" evidence="1">
    <location>
        <begin position="67"/>
        <end position="79"/>
    </location>
</feature>
<dbReference type="AlphaFoldDB" id="Q5Z9D0"/>
<dbReference type="EMBL" id="AP003682">
    <property type="protein sequence ID" value="BAD53677.1"/>
    <property type="molecule type" value="Genomic_DNA"/>
</dbReference>